<evidence type="ECO:0000259" key="5">
    <source>
        <dbReference type="PROSITE" id="PS50931"/>
    </source>
</evidence>
<dbReference type="EMBL" id="PVNH01000008">
    <property type="protein sequence ID" value="PRX45931.1"/>
    <property type="molecule type" value="Genomic_DNA"/>
</dbReference>
<proteinExistence type="inferred from homology"/>
<organism evidence="6 7">
    <name type="scientific">Prauserella shujinwangii</name>
    <dbReference type="NCBI Taxonomy" id="1453103"/>
    <lineage>
        <taxon>Bacteria</taxon>
        <taxon>Bacillati</taxon>
        <taxon>Actinomycetota</taxon>
        <taxon>Actinomycetes</taxon>
        <taxon>Pseudonocardiales</taxon>
        <taxon>Pseudonocardiaceae</taxon>
        <taxon>Prauserella</taxon>
    </lineage>
</organism>
<dbReference type="PRINTS" id="PR00039">
    <property type="entry name" value="HTHLYSR"/>
</dbReference>
<dbReference type="InterPro" id="IPR050950">
    <property type="entry name" value="HTH-type_LysR_regulators"/>
</dbReference>
<dbReference type="GO" id="GO:0005829">
    <property type="term" value="C:cytosol"/>
    <property type="evidence" value="ECO:0007669"/>
    <property type="project" value="TreeGrafter"/>
</dbReference>
<keyword evidence="2" id="KW-0805">Transcription regulation</keyword>
<name>A0A2T0LQZ9_9PSEU</name>
<dbReference type="Gene3D" id="3.40.190.290">
    <property type="match status" value="1"/>
</dbReference>
<reference evidence="6 7" key="1">
    <citation type="submission" date="2018-03" db="EMBL/GenBank/DDBJ databases">
        <title>Genomic Encyclopedia of Type Strains, Phase III (KMG-III): the genomes of soil and plant-associated and newly described type strains.</title>
        <authorList>
            <person name="Whitman W."/>
        </authorList>
    </citation>
    <scope>NUCLEOTIDE SEQUENCE [LARGE SCALE GENOMIC DNA]</scope>
    <source>
        <strain evidence="6 7">CGMCC 4.7125</strain>
    </source>
</reference>
<dbReference type="Pfam" id="PF03466">
    <property type="entry name" value="LysR_substrate"/>
    <property type="match status" value="1"/>
</dbReference>
<dbReference type="InterPro" id="IPR005119">
    <property type="entry name" value="LysR_subst-bd"/>
</dbReference>
<dbReference type="GO" id="GO:0003700">
    <property type="term" value="F:DNA-binding transcription factor activity"/>
    <property type="evidence" value="ECO:0007669"/>
    <property type="project" value="InterPro"/>
</dbReference>
<accession>A0A2T0LQZ9</accession>
<dbReference type="PROSITE" id="PS50931">
    <property type="entry name" value="HTH_LYSR"/>
    <property type="match status" value="1"/>
</dbReference>
<gene>
    <name evidence="6" type="ORF">B0I33_10877</name>
</gene>
<dbReference type="CDD" id="cd08436">
    <property type="entry name" value="PBP2_LTTR_like_3"/>
    <property type="match status" value="1"/>
</dbReference>
<evidence type="ECO:0000256" key="4">
    <source>
        <dbReference type="ARBA" id="ARBA00023163"/>
    </source>
</evidence>
<keyword evidence="4" id="KW-0804">Transcription</keyword>
<dbReference type="SUPFAM" id="SSF53850">
    <property type="entry name" value="Periplasmic binding protein-like II"/>
    <property type="match status" value="1"/>
</dbReference>
<evidence type="ECO:0000313" key="6">
    <source>
        <dbReference type="EMBL" id="PRX45931.1"/>
    </source>
</evidence>
<sequence length="307" mass="31869">MELRQLRYLVAVVDEGGFTRAAEKLHVAQPGVSAQIRQLERELGQPLLDRSARGVRLTEVGLAVLPYARAALEAVEGARFAVDELTGLLRGRVSVGTVVSCGALGVPDLLAAFHRAHPGVEITLSEANSDELLRRLRTGELDVAVAALAGGPPPDVEVRTLVEEPIVAAVANGDPLAERGAVPVARLARRPLISLPPGTGLRASLDEACAQARVTPKIAFEAGDPDVLADLAVRGLGVAVLPESAVRERPGELRAVAITDPPLRGRVVVAWRRGGPNGPAARAFLGHARAALAGPAPPAHSAGVTSP</sequence>
<dbReference type="Gene3D" id="1.10.10.10">
    <property type="entry name" value="Winged helix-like DNA-binding domain superfamily/Winged helix DNA-binding domain"/>
    <property type="match status" value="1"/>
</dbReference>
<feature type="domain" description="HTH lysR-type" evidence="5">
    <location>
        <begin position="1"/>
        <end position="58"/>
    </location>
</feature>
<dbReference type="RefSeq" id="WP_106180269.1">
    <property type="nucleotide sequence ID" value="NZ_PVNH01000008.1"/>
</dbReference>
<dbReference type="InterPro" id="IPR036390">
    <property type="entry name" value="WH_DNA-bd_sf"/>
</dbReference>
<comment type="similarity">
    <text evidence="1">Belongs to the LysR transcriptional regulatory family.</text>
</comment>
<dbReference type="OrthoDB" id="3181812at2"/>
<dbReference type="Pfam" id="PF00126">
    <property type="entry name" value="HTH_1"/>
    <property type="match status" value="1"/>
</dbReference>
<dbReference type="FunFam" id="1.10.10.10:FF:000001">
    <property type="entry name" value="LysR family transcriptional regulator"/>
    <property type="match status" value="1"/>
</dbReference>
<dbReference type="SUPFAM" id="SSF46785">
    <property type="entry name" value="Winged helix' DNA-binding domain"/>
    <property type="match status" value="1"/>
</dbReference>
<evidence type="ECO:0000313" key="7">
    <source>
        <dbReference type="Proteomes" id="UP000238362"/>
    </source>
</evidence>
<dbReference type="GO" id="GO:0003677">
    <property type="term" value="F:DNA binding"/>
    <property type="evidence" value="ECO:0007669"/>
    <property type="project" value="UniProtKB-KW"/>
</dbReference>
<comment type="caution">
    <text evidence="6">The sequence shown here is derived from an EMBL/GenBank/DDBJ whole genome shotgun (WGS) entry which is preliminary data.</text>
</comment>
<dbReference type="AlphaFoldDB" id="A0A2T0LQZ9"/>
<dbReference type="Proteomes" id="UP000238362">
    <property type="component" value="Unassembled WGS sequence"/>
</dbReference>
<protein>
    <submittedName>
        <fullName evidence="6">DNA-binding transcriptional LysR family regulator</fullName>
    </submittedName>
</protein>
<dbReference type="InterPro" id="IPR000847">
    <property type="entry name" value="LysR_HTH_N"/>
</dbReference>
<evidence type="ECO:0000256" key="2">
    <source>
        <dbReference type="ARBA" id="ARBA00023015"/>
    </source>
</evidence>
<keyword evidence="3 6" id="KW-0238">DNA-binding</keyword>
<evidence type="ECO:0000256" key="3">
    <source>
        <dbReference type="ARBA" id="ARBA00023125"/>
    </source>
</evidence>
<keyword evidence="7" id="KW-1185">Reference proteome</keyword>
<dbReference type="InterPro" id="IPR036388">
    <property type="entry name" value="WH-like_DNA-bd_sf"/>
</dbReference>
<dbReference type="PANTHER" id="PTHR30419">
    <property type="entry name" value="HTH-TYPE TRANSCRIPTIONAL REGULATOR YBHD"/>
    <property type="match status" value="1"/>
</dbReference>
<evidence type="ECO:0000256" key="1">
    <source>
        <dbReference type="ARBA" id="ARBA00009437"/>
    </source>
</evidence>